<dbReference type="RefSeq" id="WP_344309477.1">
    <property type="nucleotide sequence ID" value="NZ_BAAANY010000008.1"/>
</dbReference>
<dbReference type="PANTHER" id="PTHR46796">
    <property type="entry name" value="HTH-TYPE TRANSCRIPTIONAL ACTIVATOR RHAS-RELATED"/>
    <property type="match status" value="1"/>
</dbReference>
<comment type="caution">
    <text evidence="5">The sequence shown here is derived from an EMBL/GenBank/DDBJ whole genome shotgun (WGS) entry which is preliminary data.</text>
</comment>
<sequence>MTILIRADDVPARQRREAWRSVAAELLGPLDVYVDPGVPLRGEMHADSLGPLRVGRVQTSTPHGVRRTAGQIGRDSRELYRVVLAISGSPRLLQDDRASQLRSGEFAIYDFARPYELAYDSSVQLAVFSFPREMLALPAGSIGLLTAVPITAEGTGALAAPLLRRVAADIETYQPASVARLSTVVMDLITTAVAERIDRVEAVSAQVQQRTMLVRVHAFIDANLADTALTPGLVAATHHISLRYLHRLFETGDTTVAAWIRHRRLEKCRQDLADPVLHAISVSAIGARWGLPDSAHFSRLFHRTYGLPPVEYRRSCLLPAAAAGVHG</sequence>
<evidence type="ECO:0000256" key="1">
    <source>
        <dbReference type="ARBA" id="ARBA00023015"/>
    </source>
</evidence>
<feature type="domain" description="HTH araC/xylS-type" evidence="4">
    <location>
        <begin position="214"/>
        <end position="315"/>
    </location>
</feature>
<evidence type="ECO:0000313" key="6">
    <source>
        <dbReference type="Proteomes" id="UP001500618"/>
    </source>
</evidence>
<dbReference type="Gene3D" id="1.10.10.60">
    <property type="entry name" value="Homeodomain-like"/>
    <property type="match status" value="1"/>
</dbReference>
<gene>
    <name evidence="5" type="ORF">GCM10009765_21770</name>
</gene>
<accession>A0ABP4SH70</accession>
<dbReference type="SMART" id="SM00342">
    <property type="entry name" value="HTH_ARAC"/>
    <property type="match status" value="1"/>
</dbReference>
<dbReference type="PANTHER" id="PTHR46796:SF6">
    <property type="entry name" value="ARAC SUBFAMILY"/>
    <property type="match status" value="1"/>
</dbReference>
<dbReference type="PROSITE" id="PS01124">
    <property type="entry name" value="HTH_ARAC_FAMILY_2"/>
    <property type="match status" value="1"/>
</dbReference>
<keyword evidence="2" id="KW-0238">DNA-binding</keyword>
<organism evidence="5 6">
    <name type="scientific">Fodinicola feengrottensis</name>
    <dbReference type="NCBI Taxonomy" id="435914"/>
    <lineage>
        <taxon>Bacteria</taxon>
        <taxon>Bacillati</taxon>
        <taxon>Actinomycetota</taxon>
        <taxon>Actinomycetes</taxon>
        <taxon>Mycobacteriales</taxon>
        <taxon>Fodinicola</taxon>
    </lineage>
</organism>
<keyword evidence="6" id="KW-1185">Reference proteome</keyword>
<keyword evidence="3" id="KW-0804">Transcription</keyword>
<keyword evidence="1" id="KW-0805">Transcription regulation</keyword>
<evidence type="ECO:0000313" key="5">
    <source>
        <dbReference type="EMBL" id="GAA1672027.1"/>
    </source>
</evidence>
<protein>
    <submittedName>
        <fullName evidence="5">Helix-turn-helix domain-containing protein</fullName>
    </submittedName>
</protein>
<dbReference type="Pfam" id="PF14525">
    <property type="entry name" value="AraC_binding_2"/>
    <property type="match status" value="1"/>
</dbReference>
<dbReference type="InterPro" id="IPR009057">
    <property type="entry name" value="Homeodomain-like_sf"/>
</dbReference>
<evidence type="ECO:0000259" key="4">
    <source>
        <dbReference type="PROSITE" id="PS01124"/>
    </source>
</evidence>
<dbReference type="Pfam" id="PF12833">
    <property type="entry name" value="HTH_18"/>
    <property type="match status" value="1"/>
</dbReference>
<dbReference type="InterPro" id="IPR050204">
    <property type="entry name" value="AraC_XylS_family_regulators"/>
</dbReference>
<reference evidence="6" key="1">
    <citation type="journal article" date="2019" name="Int. J. Syst. Evol. Microbiol.">
        <title>The Global Catalogue of Microorganisms (GCM) 10K type strain sequencing project: providing services to taxonomists for standard genome sequencing and annotation.</title>
        <authorList>
            <consortium name="The Broad Institute Genomics Platform"/>
            <consortium name="The Broad Institute Genome Sequencing Center for Infectious Disease"/>
            <person name="Wu L."/>
            <person name="Ma J."/>
        </authorList>
    </citation>
    <scope>NUCLEOTIDE SEQUENCE [LARGE SCALE GENOMIC DNA]</scope>
    <source>
        <strain evidence="6">JCM 14718</strain>
    </source>
</reference>
<dbReference type="InterPro" id="IPR035418">
    <property type="entry name" value="AraC-bd_2"/>
</dbReference>
<dbReference type="InterPro" id="IPR018060">
    <property type="entry name" value="HTH_AraC"/>
</dbReference>
<dbReference type="SUPFAM" id="SSF46689">
    <property type="entry name" value="Homeodomain-like"/>
    <property type="match status" value="1"/>
</dbReference>
<evidence type="ECO:0000256" key="2">
    <source>
        <dbReference type="ARBA" id="ARBA00023125"/>
    </source>
</evidence>
<proteinExistence type="predicted"/>
<name>A0ABP4SH70_9ACTN</name>
<dbReference type="EMBL" id="BAAANY010000008">
    <property type="protein sequence ID" value="GAA1672027.1"/>
    <property type="molecule type" value="Genomic_DNA"/>
</dbReference>
<evidence type="ECO:0000256" key="3">
    <source>
        <dbReference type="ARBA" id="ARBA00023163"/>
    </source>
</evidence>
<dbReference type="Proteomes" id="UP001500618">
    <property type="component" value="Unassembled WGS sequence"/>
</dbReference>